<proteinExistence type="predicted"/>
<dbReference type="KEGG" id="loa:LOAG_12132"/>
<name>A0A1S0TMA8_LOALO</name>
<gene>
    <name evidence="1" type="ORF">LOAG_12132</name>
</gene>
<dbReference type="RefSeq" id="XP_003147694.1">
    <property type="nucleotide sequence ID" value="XM_003147646.1"/>
</dbReference>
<dbReference type="AlphaFoldDB" id="A0A1S0TMA8"/>
<organism evidence="1">
    <name type="scientific">Loa loa</name>
    <name type="common">Eye worm</name>
    <name type="synonym">Filaria loa</name>
    <dbReference type="NCBI Taxonomy" id="7209"/>
    <lineage>
        <taxon>Eukaryota</taxon>
        <taxon>Metazoa</taxon>
        <taxon>Ecdysozoa</taxon>
        <taxon>Nematoda</taxon>
        <taxon>Chromadorea</taxon>
        <taxon>Rhabditida</taxon>
        <taxon>Spirurina</taxon>
        <taxon>Spiruromorpha</taxon>
        <taxon>Filarioidea</taxon>
        <taxon>Onchocercidae</taxon>
        <taxon>Loa</taxon>
    </lineage>
</organism>
<reference evidence="1" key="1">
    <citation type="submission" date="2012-04" db="EMBL/GenBank/DDBJ databases">
        <title>The Genome Sequence of Loa loa.</title>
        <authorList>
            <consortium name="The Broad Institute Genome Sequencing Platform"/>
            <consortium name="Broad Institute Genome Sequencing Center for Infectious Disease"/>
            <person name="Nutman T.B."/>
            <person name="Fink D.L."/>
            <person name="Russ C."/>
            <person name="Young S."/>
            <person name="Zeng Q."/>
            <person name="Gargeya S."/>
            <person name="Alvarado L."/>
            <person name="Berlin A."/>
            <person name="Chapman S.B."/>
            <person name="Chen Z."/>
            <person name="Freedman E."/>
            <person name="Gellesch M."/>
            <person name="Goldberg J."/>
            <person name="Griggs A."/>
            <person name="Gujja S."/>
            <person name="Heilman E.R."/>
            <person name="Heiman D."/>
            <person name="Howarth C."/>
            <person name="Mehta T."/>
            <person name="Neiman D."/>
            <person name="Pearson M."/>
            <person name="Roberts A."/>
            <person name="Saif S."/>
            <person name="Shea T."/>
            <person name="Shenoy N."/>
            <person name="Sisk P."/>
            <person name="Stolte C."/>
            <person name="Sykes S."/>
            <person name="White J."/>
            <person name="Yandava C."/>
            <person name="Haas B."/>
            <person name="Henn M.R."/>
            <person name="Nusbaum C."/>
            <person name="Birren B."/>
        </authorList>
    </citation>
    <scope>NUCLEOTIDE SEQUENCE [LARGE SCALE GENOMIC DNA]</scope>
</reference>
<dbReference type="InParanoid" id="A0A1S0TMA8"/>
<protein>
    <submittedName>
        <fullName evidence="1">Uncharacterized protein</fullName>
    </submittedName>
</protein>
<accession>A0A1S0TMA8</accession>
<dbReference type="CTD" id="9949593"/>
<dbReference type="GeneID" id="9949593"/>
<evidence type="ECO:0000313" key="1">
    <source>
        <dbReference type="EMBL" id="EFO16375.1"/>
    </source>
</evidence>
<sequence length="79" mass="8848">MSTYDKLELDVHNRGAETTIHYDFVLSMTSGLTFNAQQQGRKGEKCVLGLGHLLGSKIQNYFWTAIVISLDRTGNSNQQ</sequence>
<dbReference type="EMBL" id="JH712110">
    <property type="protein sequence ID" value="EFO16375.1"/>
    <property type="molecule type" value="Genomic_DNA"/>
</dbReference>